<evidence type="ECO:0000313" key="2">
    <source>
        <dbReference type="Proteomes" id="UP001185792"/>
    </source>
</evidence>
<protein>
    <submittedName>
        <fullName evidence="1">Uncharacterized protein</fullName>
    </submittedName>
</protein>
<dbReference type="EMBL" id="JAWLUM010000005">
    <property type="protein sequence ID" value="MDV7136739.1"/>
    <property type="molecule type" value="Genomic_DNA"/>
</dbReference>
<dbReference type="Proteomes" id="UP001185792">
    <property type="component" value="Unassembled WGS sequence"/>
</dbReference>
<keyword evidence="2" id="KW-1185">Reference proteome</keyword>
<dbReference type="RefSeq" id="WP_317714714.1">
    <property type="nucleotide sequence ID" value="NZ_JAWLUM010000005.1"/>
</dbReference>
<reference evidence="1 2" key="1">
    <citation type="submission" date="2023-10" db="EMBL/GenBank/DDBJ databases">
        <title>Development of a sustainable strategy for remediation of hydrocarbon-contaminated territories based on the waste exchange concept.</title>
        <authorList>
            <person name="Krivoruchko A."/>
        </authorList>
    </citation>
    <scope>NUCLEOTIDE SEQUENCE [LARGE SCALE GENOMIC DNA]</scope>
    <source>
        <strain evidence="1 2">IEGM 1236</strain>
    </source>
</reference>
<proteinExistence type="predicted"/>
<organism evidence="1 2">
    <name type="scientific">Williamsia marianensis</name>
    <dbReference type="NCBI Taxonomy" id="85044"/>
    <lineage>
        <taxon>Bacteria</taxon>
        <taxon>Bacillati</taxon>
        <taxon>Actinomycetota</taxon>
        <taxon>Actinomycetes</taxon>
        <taxon>Mycobacteriales</taxon>
        <taxon>Nocardiaceae</taxon>
        <taxon>Williamsia</taxon>
    </lineage>
</organism>
<name>A0ABU4F1G6_WILMA</name>
<accession>A0ABU4F1G6</accession>
<evidence type="ECO:0000313" key="1">
    <source>
        <dbReference type="EMBL" id="MDV7136739.1"/>
    </source>
</evidence>
<gene>
    <name evidence="1" type="ORF">R4198_23850</name>
</gene>
<sequence length="306" mass="33438">MTPSDTGSTDAHRKMQANSARIAAQMAPSIKLDPATIGALNKIASMSPVLDAVRDRMAKEQLAPALATFNQATLNPLVPELARAASSLYDVNAVRFQLATSTGMQTFADSVRSYQQFNTIIPTNLIEATRTIIENNRGTEELVGKLFQTTGFADALQNISAMNVQVGNFTEMYAKITMPLTESLRAAYEGTKILDNFDFSLLDDIDEEAFEGFLDEHPELGETYESIERTLVRRGLISKETFSRAGTRFKSSTAAKHLMIAMIMFSAGAALLLGVKSLPDDLEDEGLTYLGVVGFLYTPPTRCIRS</sequence>
<comment type="caution">
    <text evidence="1">The sequence shown here is derived from an EMBL/GenBank/DDBJ whole genome shotgun (WGS) entry which is preliminary data.</text>
</comment>